<keyword evidence="3" id="KW-1185">Reference proteome</keyword>
<evidence type="ECO:0000313" key="1">
    <source>
        <dbReference type="EMBL" id="EEC17051.1"/>
    </source>
</evidence>
<dbReference type="InParanoid" id="B7QDX9"/>
<name>B7QDX9_IXOSC</name>
<dbReference type="EMBL" id="DS916876">
    <property type="protein sequence ID" value="EEC17051.1"/>
    <property type="molecule type" value="Genomic_DNA"/>
</dbReference>
<protein>
    <submittedName>
        <fullName evidence="1 2">Uncharacterized protein</fullName>
    </submittedName>
</protein>
<dbReference type="Proteomes" id="UP000001555">
    <property type="component" value="Unassembled WGS sequence"/>
</dbReference>
<dbReference type="PaxDb" id="6945-B7QDX9"/>
<gene>
    <name evidence="1" type="ORF">IscW_ISCW022718</name>
</gene>
<dbReference type="AlphaFoldDB" id="B7QDX9"/>
<accession>B7QDX9</accession>
<dbReference type="EMBL" id="ABJB010705033">
    <property type="status" value="NOT_ANNOTATED_CDS"/>
    <property type="molecule type" value="Genomic_DNA"/>
</dbReference>
<proteinExistence type="predicted"/>
<dbReference type="EnsemblMetazoa" id="ISCW022718-RA">
    <property type="protein sequence ID" value="ISCW022718-PA"/>
    <property type="gene ID" value="ISCW022718"/>
</dbReference>
<reference evidence="1 3" key="1">
    <citation type="submission" date="2008-03" db="EMBL/GenBank/DDBJ databases">
        <title>Annotation of Ixodes scapularis.</title>
        <authorList>
            <consortium name="Ixodes scapularis Genome Project Consortium"/>
            <person name="Caler E."/>
            <person name="Hannick L.I."/>
            <person name="Bidwell S."/>
            <person name="Joardar V."/>
            <person name="Thiagarajan M."/>
            <person name="Amedeo P."/>
            <person name="Galinsky K.J."/>
            <person name="Schobel S."/>
            <person name="Inman J."/>
            <person name="Hostetler J."/>
            <person name="Miller J."/>
            <person name="Hammond M."/>
            <person name="Megy K."/>
            <person name="Lawson D."/>
            <person name="Kodira C."/>
            <person name="Sutton G."/>
            <person name="Meyer J."/>
            <person name="Hill C.A."/>
            <person name="Birren B."/>
            <person name="Nene V."/>
            <person name="Collins F."/>
            <person name="Alarcon-Chaidez F."/>
            <person name="Wikel S."/>
            <person name="Strausberg R."/>
        </authorList>
    </citation>
    <scope>NUCLEOTIDE SEQUENCE [LARGE SCALE GENOMIC DNA]</scope>
    <source>
        <strain evidence="3">Wikel</strain>
        <strain evidence="1">Wikel colony</strain>
    </source>
</reference>
<dbReference type="VEuPathDB" id="VectorBase:ISCI022718"/>
<dbReference type="HOGENOM" id="CLU_1898559_0_0_1"/>
<sequence>MKSSDSISAKRLQKSPTLSLISKCENPLFLRSMRSLYHSRLGGLQKTLTFFVFALRVLRQSLGSCLLRVNVTQLDTANRVTTITVVPLTSLKSRAHVRPNTDATLYTKKNNNNVCIFFFVEHKDSQSHRTIELF</sequence>
<evidence type="ECO:0000313" key="2">
    <source>
        <dbReference type="EnsemblMetazoa" id="ISCW022718-PA"/>
    </source>
</evidence>
<organism>
    <name type="scientific">Ixodes scapularis</name>
    <name type="common">Black-legged tick</name>
    <name type="synonym">Deer tick</name>
    <dbReference type="NCBI Taxonomy" id="6945"/>
    <lineage>
        <taxon>Eukaryota</taxon>
        <taxon>Metazoa</taxon>
        <taxon>Ecdysozoa</taxon>
        <taxon>Arthropoda</taxon>
        <taxon>Chelicerata</taxon>
        <taxon>Arachnida</taxon>
        <taxon>Acari</taxon>
        <taxon>Parasitiformes</taxon>
        <taxon>Ixodida</taxon>
        <taxon>Ixodoidea</taxon>
        <taxon>Ixodidae</taxon>
        <taxon>Ixodinae</taxon>
        <taxon>Ixodes</taxon>
    </lineage>
</organism>
<reference evidence="2" key="2">
    <citation type="submission" date="2020-05" db="UniProtKB">
        <authorList>
            <consortium name="EnsemblMetazoa"/>
        </authorList>
    </citation>
    <scope>IDENTIFICATION</scope>
    <source>
        <strain evidence="2">wikel</strain>
    </source>
</reference>
<evidence type="ECO:0000313" key="3">
    <source>
        <dbReference type="Proteomes" id="UP000001555"/>
    </source>
</evidence>
<dbReference type="VEuPathDB" id="VectorBase:ISCW022718"/>